<evidence type="ECO:0000256" key="1">
    <source>
        <dbReference type="ARBA" id="ARBA00022490"/>
    </source>
</evidence>
<keyword evidence="4 5" id="KW-0269">Exonuclease</keyword>
<feature type="domain" description="Exonuclease VII large subunit C-terminal" evidence="7">
    <location>
        <begin position="129"/>
        <end position="341"/>
    </location>
</feature>
<keyword evidence="2 5" id="KW-0540">Nuclease</keyword>
<dbReference type="PANTHER" id="PTHR30008">
    <property type="entry name" value="EXODEOXYRIBONUCLEASE 7 LARGE SUBUNIT"/>
    <property type="match status" value="1"/>
</dbReference>
<dbReference type="InterPro" id="IPR020579">
    <property type="entry name" value="Exonuc_VII_lsu_C"/>
</dbReference>
<protein>
    <recommendedName>
        <fullName evidence="5">Exodeoxyribonuclease 7 large subunit</fullName>
        <ecNumber evidence="5">3.1.11.6</ecNumber>
    </recommendedName>
    <alternativeName>
        <fullName evidence="5">Exodeoxyribonuclease VII large subunit</fullName>
        <shortName evidence="5">Exonuclease VII large subunit</shortName>
    </alternativeName>
</protein>
<dbReference type="NCBIfam" id="TIGR00237">
    <property type="entry name" value="xseA"/>
    <property type="match status" value="1"/>
</dbReference>
<evidence type="ECO:0000256" key="4">
    <source>
        <dbReference type="ARBA" id="ARBA00022839"/>
    </source>
</evidence>
<comment type="function">
    <text evidence="5">Bidirectionally degrades single-stranded DNA into large acid-insoluble oligonucleotides, which are then degraded further into small acid-soluble oligonucleotides.</text>
</comment>
<keyword evidence="1 5" id="KW-0963">Cytoplasm</keyword>
<comment type="subunit">
    <text evidence="5">Heterooligomer composed of large and small subunits.</text>
</comment>
<dbReference type="Pfam" id="PF02601">
    <property type="entry name" value="Exonuc_VII_L"/>
    <property type="match status" value="1"/>
</dbReference>
<accession>A0ABS4JMC2</accession>
<dbReference type="CDD" id="cd04489">
    <property type="entry name" value="ExoVII_LU_OBF"/>
    <property type="match status" value="1"/>
</dbReference>
<evidence type="ECO:0000313" key="9">
    <source>
        <dbReference type="EMBL" id="MBP2016689.1"/>
    </source>
</evidence>
<evidence type="ECO:0000256" key="5">
    <source>
        <dbReference type="HAMAP-Rule" id="MF_00378"/>
    </source>
</evidence>
<comment type="subcellular location">
    <subcellularLocation>
        <location evidence="5 6">Cytoplasm</location>
    </subcellularLocation>
</comment>
<evidence type="ECO:0000256" key="3">
    <source>
        <dbReference type="ARBA" id="ARBA00022801"/>
    </source>
</evidence>
<evidence type="ECO:0000256" key="6">
    <source>
        <dbReference type="RuleBase" id="RU004355"/>
    </source>
</evidence>
<dbReference type="Pfam" id="PF13742">
    <property type="entry name" value="tRNA_anti_2"/>
    <property type="match status" value="1"/>
</dbReference>
<proteinExistence type="inferred from homology"/>
<dbReference type="Proteomes" id="UP001519289">
    <property type="component" value="Unassembled WGS sequence"/>
</dbReference>
<dbReference type="InterPro" id="IPR003753">
    <property type="entry name" value="Exonuc_VII_L"/>
</dbReference>
<dbReference type="PANTHER" id="PTHR30008:SF0">
    <property type="entry name" value="EXODEOXYRIBONUCLEASE 7 LARGE SUBUNIT"/>
    <property type="match status" value="1"/>
</dbReference>
<organism evidence="9 10">
    <name type="scientific">Symbiobacterium terraclitae</name>
    <dbReference type="NCBI Taxonomy" id="557451"/>
    <lineage>
        <taxon>Bacteria</taxon>
        <taxon>Bacillati</taxon>
        <taxon>Bacillota</taxon>
        <taxon>Clostridia</taxon>
        <taxon>Eubacteriales</taxon>
        <taxon>Symbiobacteriaceae</taxon>
        <taxon>Symbiobacterium</taxon>
    </lineage>
</organism>
<dbReference type="EC" id="3.1.11.6" evidence="5"/>
<feature type="domain" description="OB-fold nucleic acid binding" evidence="8">
    <location>
        <begin position="11"/>
        <end position="105"/>
    </location>
</feature>
<evidence type="ECO:0000259" key="7">
    <source>
        <dbReference type="Pfam" id="PF02601"/>
    </source>
</evidence>
<evidence type="ECO:0000256" key="2">
    <source>
        <dbReference type="ARBA" id="ARBA00022722"/>
    </source>
</evidence>
<dbReference type="GO" id="GO:0008855">
    <property type="term" value="F:exodeoxyribonuclease VII activity"/>
    <property type="evidence" value="ECO:0007669"/>
    <property type="project" value="UniProtKB-EC"/>
</dbReference>
<reference evidence="9 10" key="1">
    <citation type="submission" date="2021-03" db="EMBL/GenBank/DDBJ databases">
        <title>Genomic Encyclopedia of Type Strains, Phase IV (KMG-IV): sequencing the most valuable type-strain genomes for metagenomic binning, comparative biology and taxonomic classification.</title>
        <authorList>
            <person name="Goeker M."/>
        </authorList>
    </citation>
    <scope>NUCLEOTIDE SEQUENCE [LARGE SCALE GENOMIC DNA]</scope>
    <source>
        <strain evidence="9 10">DSM 27138</strain>
    </source>
</reference>
<evidence type="ECO:0000259" key="8">
    <source>
        <dbReference type="Pfam" id="PF13742"/>
    </source>
</evidence>
<name>A0ABS4JMC2_9FIRM</name>
<dbReference type="InterPro" id="IPR025824">
    <property type="entry name" value="OB-fold_nuc-bd_dom"/>
</dbReference>
<evidence type="ECO:0000313" key="10">
    <source>
        <dbReference type="Proteomes" id="UP001519289"/>
    </source>
</evidence>
<comment type="catalytic activity">
    <reaction evidence="5 6">
        <text>Exonucleolytic cleavage in either 5'- to 3'- or 3'- to 5'-direction to yield nucleoside 5'-phosphates.</text>
        <dbReference type="EC" id="3.1.11.6"/>
    </reaction>
</comment>
<keyword evidence="3 5" id="KW-0378">Hydrolase</keyword>
<dbReference type="RefSeq" id="WP_209464852.1">
    <property type="nucleotide sequence ID" value="NZ_JAGGLG010000001.1"/>
</dbReference>
<gene>
    <name evidence="5" type="primary">xseA</name>
    <name evidence="9" type="ORF">J2Z79_000062</name>
</gene>
<sequence>MRGGERDRLLLTVLELTRYVKRMLDDDRLLQSVWVQGEISNFKWHHSGHIYFTLKDEYSQVRAVMFRSYANRLRFRPENGMQVIVQGNVTVYERDGVYQLYAVAMEPAGLGALHLQFEQLKRRLAAEGLFDEALKRPLPRLPRAVGLVTAPTGAAIRDMITVARRRFPGLRLVLAPALVQGEGAAESLVRALSLVARVPEVDVIIIGRGGGSLEDLWAFNDEGLARAIRACPVPVVSAVGHETDFTIADFAADLRAPTPSAAAELVVPSRSELLGVVDGLRIRLASAARRTVERKRILLRGLAERPVLQRPQGRLMQDRQRLDELARRLEYLGGSLLAARRRDLGALAGRLEALSPLAVLSRGYAIARTSEGRVIKEATQVQPGDRLHLLLHKGSLRCQVEEIEDAGEATE</sequence>
<comment type="similarity">
    <text evidence="5 6">Belongs to the XseA family.</text>
</comment>
<dbReference type="EMBL" id="JAGGLG010000001">
    <property type="protein sequence ID" value="MBP2016689.1"/>
    <property type="molecule type" value="Genomic_DNA"/>
</dbReference>
<keyword evidence="10" id="KW-1185">Reference proteome</keyword>
<comment type="caution">
    <text evidence="9">The sequence shown here is derived from an EMBL/GenBank/DDBJ whole genome shotgun (WGS) entry which is preliminary data.</text>
</comment>
<dbReference type="HAMAP" id="MF_00378">
    <property type="entry name" value="Exonuc_7_L"/>
    <property type="match status" value="1"/>
</dbReference>